<dbReference type="OrthoDB" id="4328322at2"/>
<feature type="compositionally biased region" description="Low complexity" evidence="1">
    <location>
        <begin position="345"/>
        <end position="360"/>
    </location>
</feature>
<evidence type="ECO:0000313" key="3">
    <source>
        <dbReference type="Proteomes" id="UP000190539"/>
    </source>
</evidence>
<feature type="region of interest" description="Disordered" evidence="1">
    <location>
        <begin position="211"/>
        <end position="360"/>
    </location>
</feature>
<dbReference type="STRING" id="83656.B1H18_12805"/>
<sequence length="500" mass="53162">MQMTSARGHVLLIAGDRAMRRRTAQVTPSANLSALSVLPVPLLLGSPVPADLVHLDGVRDQNTLLVRLRTAAATPGPLMVYLTGRLTVDRKGKDLYLASVGTTAVTARYSALPWTWLQTELRDRPAGATTVVVDLVADRGAWARLGGTHGLPAVNGDTYGVVSPPDFPGGDGVTTYTRCLIEALRNTSDRPSPRQLHALTLAAARVPPGTLVLPSTPEIEHHASPRPASGAGATSTAASAPVPEPTATVPLPTPSPTAASPEAGVRRFLPGQQKRKGQGQGQDPVRTPHPDAATGKRPETATGKHPGTAPLAPSVERPVAGAEMVTQRQPHPPTAPQGAPEKPLPADAAQQGPGPQQDPRPVIWAVAQAGRHAEAAEMAAAWEQYALQQYGHDSPQATQWTEIRAELARIANRWTFATQLWIAATRTRLAHQPPDSTEVLYGAGAAHYCWTEIEDPEDARACGPELVDLLRNLPTLDPRHLDVAQRRLDELRATAENPMP</sequence>
<dbReference type="AlphaFoldDB" id="A0A1V4AA63"/>
<reference evidence="2 3" key="1">
    <citation type="submission" date="2017-02" db="EMBL/GenBank/DDBJ databases">
        <title>Draft Genome Sequence of Streptomyces tsukubaensis F601, a Producer of the immunosuppressant tacrolimus FK506.</title>
        <authorList>
            <person name="Zong G."/>
            <person name="Zhong C."/>
            <person name="Fu J."/>
            <person name="Qin R."/>
            <person name="Cao G."/>
        </authorList>
    </citation>
    <scope>NUCLEOTIDE SEQUENCE [LARGE SCALE GENOMIC DNA]</scope>
    <source>
        <strain evidence="2 3">F601</strain>
    </source>
</reference>
<evidence type="ECO:0000313" key="2">
    <source>
        <dbReference type="EMBL" id="OON80052.1"/>
    </source>
</evidence>
<accession>A0A1V4AA63</accession>
<dbReference type="RefSeq" id="WP_077967734.1">
    <property type="nucleotide sequence ID" value="NZ_CP045178.1"/>
</dbReference>
<dbReference type="EMBL" id="MVFC01000008">
    <property type="protein sequence ID" value="OON80052.1"/>
    <property type="molecule type" value="Genomic_DNA"/>
</dbReference>
<gene>
    <name evidence="2" type="ORF">B1H18_12805</name>
</gene>
<proteinExistence type="predicted"/>
<feature type="compositionally biased region" description="Basic and acidic residues" evidence="1">
    <location>
        <begin position="286"/>
        <end position="299"/>
    </location>
</feature>
<evidence type="ECO:0000256" key="1">
    <source>
        <dbReference type="SAM" id="MobiDB-lite"/>
    </source>
</evidence>
<feature type="compositionally biased region" description="Low complexity" evidence="1">
    <location>
        <begin position="227"/>
        <end position="263"/>
    </location>
</feature>
<comment type="caution">
    <text evidence="2">The sequence shown here is derived from an EMBL/GenBank/DDBJ whole genome shotgun (WGS) entry which is preliminary data.</text>
</comment>
<protein>
    <submittedName>
        <fullName evidence="2">Uncharacterized protein</fullName>
    </submittedName>
</protein>
<dbReference type="Proteomes" id="UP000190539">
    <property type="component" value="Unassembled WGS sequence"/>
</dbReference>
<keyword evidence="3" id="KW-1185">Reference proteome</keyword>
<organism evidence="2 3">
    <name type="scientific">Streptomyces tsukubensis</name>
    <dbReference type="NCBI Taxonomy" id="83656"/>
    <lineage>
        <taxon>Bacteria</taxon>
        <taxon>Bacillati</taxon>
        <taxon>Actinomycetota</taxon>
        <taxon>Actinomycetes</taxon>
        <taxon>Kitasatosporales</taxon>
        <taxon>Streptomycetaceae</taxon>
        <taxon>Streptomyces</taxon>
    </lineage>
</organism>
<name>A0A1V4AA63_9ACTN</name>